<dbReference type="InterPro" id="IPR051013">
    <property type="entry name" value="MBL_superfamily_lactonases"/>
</dbReference>
<evidence type="ECO:0000256" key="3">
    <source>
        <dbReference type="ARBA" id="ARBA00022801"/>
    </source>
</evidence>
<proteinExistence type="inferred from homology"/>
<keyword evidence="2" id="KW-0479">Metal-binding</keyword>
<dbReference type="InterPro" id="IPR036866">
    <property type="entry name" value="RibonucZ/Hydroxyglut_hydro"/>
</dbReference>
<name>A0A6J4SHE5_9SPHN</name>
<evidence type="ECO:0000313" key="5">
    <source>
        <dbReference type="EMBL" id="CAA9499130.1"/>
    </source>
</evidence>
<dbReference type="PANTHER" id="PTHR42978">
    <property type="entry name" value="QUORUM-QUENCHING LACTONASE YTNP-RELATED-RELATED"/>
    <property type="match status" value="1"/>
</dbReference>
<dbReference type="EMBL" id="CADCVX010000217">
    <property type="protein sequence ID" value="CAA9499130.1"/>
    <property type="molecule type" value="Genomic_DNA"/>
</dbReference>
<evidence type="ECO:0000256" key="4">
    <source>
        <dbReference type="ARBA" id="ARBA00022833"/>
    </source>
</evidence>
<dbReference type="GO" id="GO:0046872">
    <property type="term" value="F:metal ion binding"/>
    <property type="evidence" value="ECO:0007669"/>
    <property type="project" value="UniProtKB-KW"/>
</dbReference>
<feature type="non-terminal residue" evidence="5">
    <location>
        <position position="1"/>
    </location>
</feature>
<comment type="similarity">
    <text evidence="1">Belongs to the metallo-beta-lactamase superfamily.</text>
</comment>
<dbReference type="PANTHER" id="PTHR42978:SF3">
    <property type="entry name" value="BLR3078 PROTEIN"/>
    <property type="match status" value="1"/>
</dbReference>
<keyword evidence="3" id="KW-0378">Hydrolase</keyword>
<keyword evidence="4" id="KW-0862">Zinc</keyword>
<organism evidence="5">
    <name type="scientific">uncultured Sphingomonadaceae bacterium</name>
    <dbReference type="NCBI Taxonomy" id="169976"/>
    <lineage>
        <taxon>Bacteria</taxon>
        <taxon>Pseudomonadati</taxon>
        <taxon>Pseudomonadota</taxon>
        <taxon>Alphaproteobacteria</taxon>
        <taxon>Sphingomonadales</taxon>
        <taxon>Sphingomonadaceae</taxon>
        <taxon>environmental samples</taxon>
    </lineage>
</organism>
<gene>
    <name evidence="5" type="ORF">AVDCRST_MAG91-949</name>
</gene>
<accession>A0A6J4SHE5</accession>
<evidence type="ECO:0000256" key="2">
    <source>
        <dbReference type="ARBA" id="ARBA00022723"/>
    </source>
</evidence>
<dbReference type="Gene3D" id="3.60.15.10">
    <property type="entry name" value="Ribonuclease Z/Hydroxyacylglutathione hydrolase-like"/>
    <property type="match status" value="1"/>
</dbReference>
<dbReference type="GO" id="GO:0016787">
    <property type="term" value="F:hydrolase activity"/>
    <property type="evidence" value="ECO:0007669"/>
    <property type="project" value="UniProtKB-KW"/>
</dbReference>
<evidence type="ECO:0008006" key="6">
    <source>
        <dbReference type="Google" id="ProtNLM"/>
    </source>
</evidence>
<protein>
    <recommendedName>
        <fullName evidence="6">Metallo-beta-lactamase domain-containing protein</fullName>
    </recommendedName>
</protein>
<reference evidence="5" key="1">
    <citation type="submission" date="2020-02" db="EMBL/GenBank/DDBJ databases">
        <authorList>
            <person name="Meier V. D."/>
        </authorList>
    </citation>
    <scope>NUCLEOTIDE SEQUENCE</scope>
    <source>
        <strain evidence="5">AVDCRST_MAG91</strain>
    </source>
</reference>
<dbReference type="SUPFAM" id="SSF56281">
    <property type="entry name" value="Metallo-hydrolase/oxidoreductase"/>
    <property type="match status" value="1"/>
</dbReference>
<evidence type="ECO:0000256" key="1">
    <source>
        <dbReference type="ARBA" id="ARBA00007749"/>
    </source>
</evidence>
<dbReference type="AlphaFoldDB" id="A0A6J4SHE5"/>
<sequence>PNATVHVMNAEFVAATGPRDGFVPRNRYRPMQFDDVHDWRRYKSADGEKWFGFDAVRQLRGLPPEILMIPLPGHTHGHAGVAVDTPNGWLLHAGDAYFYRGEVRSPKRECTPGLRAYQTMMEVDRDARMANQERVRRLSVEHSDEVRVICAHDVVEYERATIGHLL</sequence>